<feature type="region of interest" description="Disordered" evidence="1">
    <location>
        <begin position="123"/>
        <end position="152"/>
    </location>
</feature>
<organism evidence="2 3">
    <name type="scientific">Trinickia soli</name>
    <dbReference type="NCBI Taxonomy" id="380675"/>
    <lineage>
        <taxon>Bacteria</taxon>
        <taxon>Pseudomonadati</taxon>
        <taxon>Pseudomonadota</taxon>
        <taxon>Betaproteobacteria</taxon>
        <taxon>Burkholderiales</taxon>
        <taxon>Burkholderiaceae</taxon>
        <taxon>Trinickia</taxon>
    </lineage>
</organism>
<gene>
    <name evidence="2" type="ORF">C0Z19_10400</name>
</gene>
<dbReference type="EMBL" id="PNYB01000007">
    <property type="protein sequence ID" value="PMS25347.1"/>
    <property type="molecule type" value="Genomic_DNA"/>
</dbReference>
<dbReference type="Proteomes" id="UP000235347">
    <property type="component" value="Unassembled WGS sequence"/>
</dbReference>
<feature type="compositionally biased region" description="Polar residues" evidence="1">
    <location>
        <begin position="142"/>
        <end position="152"/>
    </location>
</feature>
<reference evidence="2 3" key="1">
    <citation type="submission" date="2018-01" db="EMBL/GenBank/DDBJ databases">
        <title>Whole genome analyses suggest that Burkholderia sensu lato contains two further novel genera in the rhizoxinica-symbiotica group Mycetohabitans gen. nov., and Trinickia gen. nov.: implications for the evolution of diazotrophy and nodulation in the Burkholderiaceae.</title>
        <authorList>
            <person name="Estrada-de los Santos P."/>
            <person name="Palmer M."/>
            <person name="Chavez-Ramirez B."/>
            <person name="Beukes C."/>
            <person name="Steenkamp E.T."/>
            <person name="Hirsch A.M."/>
            <person name="Manyaka P."/>
            <person name="Maluk M."/>
            <person name="Lafos M."/>
            <person name="Crook M."/>
            <person name="Gross E."/>
            <person name="Simon M.F."/>
            <person name="Bueno dos Reis Junior F."/>
            <person name="Poole P.S."/>
            <person name="Venter S.N."/>
            <person name="James E.K."/>
        </authorList>
    </citation>
    <scope>NUCLEOTIDE SEQUENCE [LARGE SCALE GENOMIC DNA]</scope>
    <source>
        <strain evidence="2 3">GP25-8</strain>
    </source>
</reference>
<accession>A0A2N7W7G0</accession>
<dbReference type="AlphaFoldDB" id="A0A2N7W7G0"/>
<proteinExistence type="predicted"/>
<name>A0A2N7W7G0_9BURK</name>
<evidence type="ECO:0000256" key="1">
    <source>
        <dbReference type="SAM" id="MobiDB-lite"/>
    </source>
</evidence>
<evidence type="ECO:0000313" key="3">
    <source>
        <dbReference type="Proteomes" id="UP000235347"/>
    </source>
</evidence>
<keyword evidence="3" id="KW-1185">Reference proteome</keyword>
<comment type="caution">
    <text evidence="2">The sequence shown here is derived from an EMBL/GenBank/DDBJ whole genome shotgun (WGS) entry which is preliminary data.</text>
</comment>
<protein>
    <submittedName>
        <fullName evidence="2">Peptide-binding protein</fullName>
    </submittedName>
</protein>
<evidence type="ECO:0000313" key="2">
    <source>
        <dbReference type="EMBL" id="PMS25347.1"/>
    </source>
</evidence>
<sequence length="152" mass="16013">MADSAFHTSGRWAAAVLCAVSVSVAHARPPQGPRAAQAAYAARPAAPSFWRAPAPAAIAAPRPERPTFGITTNPYQHGGPRMAPSIAAAATPFRPVSDEARTFAREGGAAYLRAGSIRADIARYNEERGANHVPHPPPPGSRQPQTANDYRN</sequence>
<feature type="region of interest" description="Disordered" evidence="1">
    <location>
        <begin position="58"/>
        <end position="83"/>
    </location>
</feature>